<dbReference type="AlphaFoldDB" id="A0A848FJH6"/>
<keyword evidence="1" id="KW-0175">Coiled coil</keyword>
<comment type="caution">
    <text evidence="2">The sequence shown here is derived from an EMBL/GenBank/DDBJ whole genome shotgun (WGS) entry which is preliminary data.</text>
</comment>
<evidence type="ECO:0008006" key="4">
    <source>
        <dbReference type="Google" id="ProtNLM"/>
    </source>
</evidence>
<organism evidence="2 3">
    <name type="scientific">Azohydromonas caseinilytica</name>
    <dbReference type="NCBI Taxonomy" id="2728836"/>
    <lineage>
        <taxon>Bacteria</taxon>
        <taxon>Pseudomonadati</taxon>
        <taxon>Pseudomonadota</taxon>
        <taxon>Betaproteobacteria</taxon>
        <taxon>Burkholderiales</taxon>
        <taxon>Sphaerotilaceae</taxon>
        <taxon>Azohydromonas</taxon>
    </lineage>
</organism>
<protein>
    <recommendedName>
        <fullName evidence="4">Chromosome partition protein Smc</fullName>
    </recommendedName>
</protein>
<proteinExistence type="predicted"/>
<evidence type="ECO:0000256" key="1">
    <source>
        <dbReference type="SAM" id="Coils"/>
    </source>
</evidence>
<feature type="coiled-coil region" evidence="1">
    <location>
        <begin position="172"/>
        <end position="248"/>
    </location>
</feature>
<sequence>MPRVKSLLSLLTLITPLLTGTVLFPVESMAQDEALSPAVISQYSAKLADARKLQADIKSRVACLDARDAELSARRDKFEVALGDLRRREEPLIAELNRQQEQQAQFRTLYDTERENYDRQYNELVHYQRQKYAQEEEVRRCKRDLSSGGVFDWLTDTSCDLANSIAHLVGAIQSVEGRIDAAEKRLRAAQEGVRSAEQKLDESRNALIATQEQSVQVRDSIRDTENEIFQLKSTLSELRNELQVHNELFDDFANALAQAQSVDTADARARTARKIARISTLIDEAVGQSQATINRANSILPANWGQSCAAQ</sequence>
<dbReference type="Gene3D" id="1.10.287.1490">
    <property type="match status" value="1"/>
</dbReference>
<reference evidence="2 3" key="1">
    <citation type="submission" date="2020-04" db="EMBL/GenBank/DDBJ databases">
        <title>Azohydromonas sp. isolated from soil.</title>
        <authorList>
            <person name="Dahal R.H."/>
        </authorList>
    </citation>
    <scope>NUCLEOTIDE SEQUENCE [LARGE SCALE GENOMIC DNA]</scope>
    <source>
        <strain evidence="2 3">G-1-1-14</strain>
    </source>
</reference>
<evidence type="ECO:0000313" key="2">
    <source>
        <dbReference type="EMBL" id="NML17971.1"/>
    </source>
</evidence>
<dbReference type="EMBL" id="JABBFW010000025">
    <property type="protein sequence ID" value="NML17971.1"/>
    <property type="molecule type" value="Genomic_DNA"/>
</dbReference>
<dbReference type="RefSeq" id="WP_169162873.1">
    <property type="nucleotide sequence ID" value="NZ_JABBFW010000025.1"/>
</dbReference>
<dbReference type="SUPFAM" id="SSF57997">
    <property type="entry name" value="Tropomyosin"/>
    <property type="match status" value="1"/>
</dbReference>
<name>A0A848FJH6_9BURK</name>
<gene>
    <name evidence="2" type="ORF">HHL10_23660</name>
</gene>
<dbReference type="Proteomes" id="UP000574067">
    <property type="component" value="Unassembled WGS sequence"/>
</dbReference>
<evidence type="ECO:0000313" key="3">
    <source>
        <dbReference type="Proteomes" id="UP000574067"/>
    </source>
</evidence>
<keyword evidence="3" id="KW-1185">Reference proteome</keyword>
<accession>A0A848FJH6</accession>